<feature type="non-terminal residue" evidence="4">
    <location>
        <position position="1"/>
    </location>
</feature>
<organism evidence="4">
    <name type="scientific">Trepomonas sp. PC1</name>
    <dbReference type="NCBI Taxonomy" id="1076344"/>
    <lineage>
        <taxon>Eukaryota</taxon>
        <taxon>Metamonada</taxon>
        <taxon>Diplomonadida</taxon>
        <taxon>Hexamitidae</taxon>
        <taxon>Hexamitinae</taxon>
        <taxon>Trepomonas</taxon>
    </lineage>
</organism>
<feature type="coiled-coil region" evidence="3">
    <location>
        <begin position="262"/>
        <end position="296"/>
    </location>
</feature>
<gene>
    <name evidence="4" type="ORF">TPC1_14683</name>
</gene>
<dbReference type="SUPFAM" id="SSF52058">
    <property type="entry name" value="L domain-like"/>
    <property type="match status" value="1"/>
</dbReference>
<dbReference type="GO" id="GO:0005737">
    <property type="term" value="C:cytoplasm"/>
    <property type="evidence" value="ECO:0007669"/>
    <property type="project" value="TreeGrafter"/>
</dbReference>
<dbReference type="PANTHER" id="PTHR15454:SF56">
    <property type="entry name" value="PROTEIN PHOSPHATASE 1 REGULATORY SUBUNIT 7-RELATED"/>
    <property type="match status" value="1"/>
</dbReference>
<dbReference type="AlphaFoldDB" id="A0A146K8F1"/>
<dbReference type="PRINTS" id="PR00019">
    <property type="entry name" value="LEURICHRPT"/>
</dbReference>
<evidence type="ECO:0000256" key="2">
    <source>
        <dbReference type="ARBA" id="ARBA00022737"/>
    </source>
</evidence>
<keyword evidence="2" id="KW-0677">Repeat</keyword>
<name>A0A146K8F1_9EUKA</name>
<evidence type="ECO:0000256" key="3">
    <source>
        <dbReference type="SAM" id="Coils"/>
    </source>
</evidence>
<evidence type="ECO:0000256" key="1">
    <source>
        <dbReference type="ARBA" id="ARBA00022614"/>
    </source>
</evidence>
<proteinExistence type="predicted"/>
<dbReference type="InterPro" id="IPR001611">
    <property type="entry name" value="Leu-rich_rpt"/>
</dbReference>
<dbReference type="InterPro" id="IPR032675">
    <property type="entry name" value="LRR_dom_sf"/>
</dbReference>
<protein>
    <submittedName>
        <fullName evidence="4">Leucine rich repeats-containing protein</fullName>
    </submittedName>
</protein>
<evidence type="ECO:0000313" key="4">
    <source>
        <dbReference type="EMBL" id="JAP93142.1"/>
    </source>
</evidence>
<accession>A0A146K8F1</accession>
<keyword evidence="3" id="KW-0175">Coiled coil</keyword>
<dbReference type="Gene3D" id="3.80.10.10">
    <property type="entry name" value="Ribonuclease Inhibitor"/>
    <property type="match status" value="1"/>
</dbReference>
<dbReference type="PROSITE" id="PS51450">
    <property type="entry name" value="LRR"/>
    <property type="match status" value="1"/>
</dbReference>
<keyword evidence="1" id="KW-0433">Leucine-rich repeat</keyword>
<reference evidence="4" key="1">
    <citation type="submission" date="2015-07" db="EMBL/GenBank/DDBJ databases">
        <title>Adaptation to a free-living lifestyle via gene acquisitions in the diplomonad Trepomonas sp. PC1.</title>
        <authorList>
            <person name="Xu F."/>
            <person name="Jerlstrom-Hultqvist J."/>
            <person name="Kolisko M."/>
            <person name="Simpson A.G.B."/>
            <person name="Roger A.J."/>
            <person name="Svard S.G."/>
            <person name="Andersson J.O."/>
        </authorList>
    </citation>
    <scope>NUCLEOTIDE SEQUENCE</scope>
    <source>
        <strain evidence="4">PC1</strain>
    </source>
</reference>
<dbReference type="EMBL" id="GDID01003464">
    <property type="protein sequence ID" value="JAP93142.1"/>
    <property type="molecule type" value="Transcribed_RNA"/>
</dbReference>
<sequence>APQSADQLLAISKIERQDLESVDLLKIDENAKEILFNNILKVQNLDHFQHFSNLMILTCSNCSITSMSYISQLTSLTQLNLVNNQLTSLEFAMNLTNLQSLNLANNKLQCAQVLYIMNLRSLEQLTIFGNPLEKDPRTLGLLQLSTPDSVQQVKLHNDLGQIQQIKEDQAIAKKDFYKFIDSKVLYQLKMESINQFKTLGEFLHFLNKDFQVSSLDLDENLNLKEETAVKKKQSELEVEKASKLKLDWHQVEEMFGRIMEVNQQLVSKNELLIEKVQQLEGQVSKQDIVIKEMKQQLQVNGKHLQELKKSGK</sequence>
<dbReference type="PANTHER" id="PTHR15454">
    <property type="entry name" value="NISCHARIN RELATED"/>
    <property type="match status" value="1"/>
</dbReference>